<accession>A0ABT3CQH9</accession>
<dbReference type="EMBL" id="JAOYOD010000001">
    <property type="protein sequence ID" value="MCV9385725.1"/>
    <property type="molecule type" value="Genomic_DNA"/>
</dbReference>
<dbReference type="Pfam" id="PF09982">
    <property type="entry name" value="LpxR"/>
    <property type="match status" value="1"/>
</dbReference>
<gene>
    <name evidence="1" type="ORF">N7U62_03580</name>
</gene>
<proteinExistence type="predicted"/>
<dbReference type="Proteomes" id="UP001300692">
    <property type="component" value="Unassembled WGS sequence"/>
</dbReference>
<dbReference type="InterPro" id="IPR018707">
    <property type="entry name" value="LpxR"/>
</dbReference>
<reference evidence="1 2" key="1">
    <citation type="submission" date="2022-10" db="EMBL/GenBank/DDBJ databases">
        <title>Comparative genomics and taxonomic characterization of three novel marine species of genus Reichenbachiella exhibiting antioxidant and polysaccharide degradation activities.</title>
        <authorList>
            <person name="Muhammad N."/>
            <person name="Lee Y.-J."/>
            <person name="Ko J."/>
            <person name="Kim S.-G."/>
        </authorList>
    </citation>
    <scope>NUCLEOTIDE SEQUENCE [LARGE SCALE GENOMIC DNA]</scope>
    <source>
        <strain evidence="1 2">ABR2-5</strain>
    </source>
</reference>
<sequence>MLQFYNRFGTLLKHFGPLLRLHLKELRYLLLVLLLVSSKLANAQDSLTYQRALFFQFDNDLLFFDAGDRYYTNGLFFGYRQQTKQDGKLNNLFRFDSMEKSTWELSLISKIFNPYDLKGVVADEIDRPYAGLIYANVLYNSIWDSFVWSLGADMGWLGPKTGIGNIQYNLHRTIGWVHPRGWDNYQINDTPILQFISSVNKEWFYSPGIAISSKLGAKFGSIENQLVFNSSLRMGRCLSLGNSTLSNSSIGRITSDERKYKEIFFVYQPEVKRVFYDATIDGNLIGTPSDFVRESREWVFRHSLGLMLSTNRTDFHAQWSFLTREVEGGKRHKYGTLILTHRF</sequence>
<evidence type="ECO:0000313" key="2">
    <source>
        <dbReference type="Proteomes" id="UP001300692"/>
    </source>
</evidence>
<dbReference type="InterPro" id="IPR037107">
    <property type="entry name" value="Put_OMP_sf"/>
</dbReference>
<dbReference type="RefSeq" id="WP_264136508.1">
    <property type="nucleotide sequence ID" value="NZ_JAOYOD010000001.1"/>
</dbReference>
<organism evidence="1 2">
    <name type="scientific">Reichenbachiella ulvae</name>
    <dbReference type="NCBI Taxonomy" id="2980104"/>
    <lineage>
        <taxon>Bacteria</taxon>
        <taxon>Pseudomonadati</taxon>
        <taxon>Bacteroidota</taxon>
        <taxon>Cytophagia</taxon>
        <taxon>Cytophagales</taxon>
        <taxon>Reichenbachiellaceae</taxon>
        <taxon>Reichenbachiella</taxon>
    </lineage>
</organism>
<comment type="caution">
    <text evidence="1">The sequence shown here is derived from an EMBL/GenBank/DDBJ whole genome shotgun (WGS) entry which is preliminary data.</text>
</comment>
<name>A0ABT3CQH9_9BACT</name>
<dbReference type="Gene3D" id="2.40.128.140">
    <property type="entry name" value="Outer membrane protein"/>
    <property type="match status" value="1"/>
</dbReference>
<protein>
    <submittedName>
        <fullName evidence="1">Lipid A deacylase LpxR family protein</fullName>
    </submittedName>
</protein>
<evidence type="ECO:0000313" key="1">
    <source>
        <dbReference type="EMBL" id="MCV9385725.1"/>
    </source>
</evidence>
<keyword evidence="2" id="KW-1185">Reference proteome</keyword>